<dbReference type="Proteomes" id="UP000060787">
    <property type="component" value="Chromosome"/>
</dbReference>
<evidence type="ECO:0000313" key="2">
    <source>
        <dbReference type="EMBL" id="ALN80950.1"/>
    </source>
</evidence>
<organism evidence="2 3">
    <name type="scientific">Lysobacter antibioticus</name>
    <dbReference type="NCBI Taxonomy" id="84531"/>
    <lineage>
        <taxon>Bacteria</taxon>
        <taxon>Pseudomonadati</taxon>
        <taxon>Pseudomonadota</taxon>
        <taxon>Gammaproteobacteria</taxon>
        <taxon>Lysobacterales</taxon>
        <taxon>Lysobacteraceae</taxon>
        <taxon>Lysobacter</taxon>
    </lineage>
</organism>
<name>A0A0S2FBT0_LYSAN</name>
<protein>
    <submittedName>
        <fullName evidence="2">Uncharacterized protein</fullName>
    </submittedName>
</protein>
<dbReference type="PATRIC" id="fig|84531.8.peg.2833"/>
<gene>
    <name evidence="2" type="ORF">LA76x_2820</name>
</gene>
<accession>A0A0S2FBT0</accession>
<feature type="region of interest" description="Disordered" evidence="1">
    <location>
        <begin position="1"/>
        <end position="29"/>
    </location>
</feature>
<evidence type="ECO:0000313" key="3">
    <source>
        <dbReference type="Proteomes" id="UP000060787"/>
    </source>
</evidence>
<dbReference type="KEGG" id="lab:LA76x_2820"/>
<dbReference type="EMBL" id="CP011129">
    <property type="protein sequence ID" value="ALN80950.1"/>
    <property type="molecule type" value="Genomic_DNA"/>
</dbReference>
<proteinExistence type="predicted"/>
<dbReference type="AlphaFoldDB" id="A0A0S2FBT0"/>
<evidence type="ECO:0000256" key="1">
    <source>
        <dbReference type="SAM" id="MobiDB-lite"/>
    </source>
</evidence>
<reference evidence="2 3" key="1">
    <citation type="journal article" date="2015" name="BMC Genomics">
        <title>Comparative genomics and metabolic profiling of the genus Lysobacter.</title>
        <authorList>
            <person name="de Bruijn I."/>
            <person name="Cheng X."/>
            <person name="de Jager V."/>
            <person name="Exposito R.G."/>
            <person name="Watrous J."/>
            <person name="Patel N."/>
            <person name="Postma J."/>
            <person name="Dorrestein P.C."/>
            <person name="Kobayashi D."/>
            <person name="Raaijmakers J.M."/>
        </authorList>
    </citation>
    <scope>NUCLEOTIDE SEQUENCE [LARGE SCALE GENOMIC DNA]</scope>
    <source>
        <strain evidence="2 3">76</strain>
    </source>
</reference>
<sequence length="214" mass="23976">MDFARISAYAPQAAPQGGRADPDDTVTIPQVPSFVLQPPSLLSPRPRFPRLSLVPPLRLSPPLPTTTPPPPAPAPSLMPLRWPLRAPLGLVPPLSGLDPNFWQPPSTDMNSRIDWLGIRRAYSARGSYFGSRDADSFVAEAQRSSELMRTIGMPERLRLGPLNLDLLNLGLRLQADQLNARENPNFMDRMQSEWKVHHPNDIRTPIFPFFSRDF</sequence>
<dbReference type="STRING" id="84531.LA76x_2820"/>
<keyword evidence="3" id="KW-1185">Reference proteome</keyword>